<comment type="subcellular location">
    <subcellularLocation>
        <location evidence="1">Periplasm</location>
    </subcellularLocation>
</comment>
<comment type="similarity">
    <text evidence="2">Belongs to the bacterial solute-binding protein 1 family.</text>
</comment>
<reference evidence="4" key="1">
    <citation type="submission" date="2022-08" db="EMBL/GenBank/DDBJ databases">
        <title>Nisaea acidiphila sp. nov., isolated from a marine algal debris and emended description of the genus Nisaea Urios et al. 2008.</title>
        <authorList>
            <person name="Kwon K."/>
        </authorList>
    </citation>
    <scope>NUCLEOTIDE SEQUENCE</scope>
    <source>
        <strain evidence="4">MEBiC11861</strain>
    </source>
</reference>
<keyword evidence="5" id="KW-1185">Reference proteome</keyword>
<dbReference type="KEGG" id="naci:NUH88_15740"/>
<evidence type="ECO:0000256" key="2">
    <source>
        <dbReference type="ARBA" id="ARBA00008520"/>
    </source>
</evidence>
<dbReference type="AlphaFoldDB" id="A0A9J7AN25"/>
<dbReference type="Proteomes" id="UP001060336">
    <property type="component" value="Chromosome"/>
</dbReference>
<evidence type="ECO:0000313" key="5">
    <source>
        <dbReference type="Proteomes" id="UP001060336"/>
    </source>
</evidence>
<dbReference type="RefSeq" id="WP_257767350.1">
    <property type="nucleotide sequence ID" value="NZ_CP102480.1"/>
</dbReference>
<accession>A0A9J7AN25</accession>
<protein>
    <submittedName>
        <fullName evidence="4">ABC transporter substrate-binding protein</fullName>
    </submittedName>
</protein>
<organism evidence="4 5">
    <name type="scientific">Nisaea acidiphila</name>
    <dbReference type="NCBI Taxonomy" id="1862145"/>
    <lineage>
        <taxon>Bacteria</taxon>
        <taxon>Pseudomonadati</taxon>
        <taxon>Pseudomonadota</taxon>
        <taxon>Alphaproteobacteria</taxon>
        <taxon>Rhodospirillales</taxon>
        <taxon>Thalassobaculaceae</taxon>
        <taxon>Nisaea</taxon>
    </lineage>
</organism>
<dbReference type="EMBL" id="CP102480">
    <property type="protein sequence ID" value="UUX48848.1"/>
    <property type="molecule type" value="Genomic_DNA"/>
</dbReference>
<sequence length="429" mass="47307">MFFRSAVGALCAGLIASSAVAAERIEFMFPAPVQGKLSREMQKLVKEFNSSQSDVEVVGVFTGSYDETKVKSQAAAEAGKPPAVVLMSANFATELAMNDLIVPMEQLAGDTDLGAMMEEFWPAVRPNAHFAGKVYSIPFQNSTPILYYNKEHFAEAGISKAPETWAEWVDAAKKLTKADGERWGIMMPSNYDYNGWLVQALTMANGGQFYNNVYPGEIFYDHASTQGALKFWRDFAHQHKAMPTGVTNSKQVSTAFFSGKASMIVLSTGALTFVRENAKFDYDVAFMPRNIRNSVPIGGASLVSFKGTTNTQKKAAWSFISWLTSAEKIGHWSRFTGYFAPRKTAYDLPEMKKFVSEHPDALRAVEQLAYAGPWIATYNTVAVRKAVEDEMQALLSDPELTFREAAARAQENADKVLAPYAEQTALSLQ</sequence>
<dbReference type="InterPro" id="IPR006059">
    <property type="entry name" value="SBP"/>
</dbReference>
<dbReference type="PANTHER" id="PTHR43649:SF30">
    <property type="entry name" value="ABC TRANSPORTER SUBSTRATE-BINDING PROTEIN"/>
    <property type="match status" value="1"/>
</dbReference>
<evidence type="ECO:0000313" key="4">
    <source>
        <dbReference type="EMBL" id="UUX48848.1"/>
    </source>
</evidence>
<dbReference type="PANTHER" id="PTHR43649">
    <property type="entry name" value="ARABINOSE-BINDING PROTEIN-RELATED"/>
    <property type="match status" value="1"/>
</dbReference>
<dbReference type="SUPFAM" id="SSF53850">
    <property type="entry name" value="Periplasmic binding protein-like II"/>
    <property type="match status" value="1"/>
</dbReference>
<feature type="signal peptide" evidence="3">
    <location>
        <begin position="1"/>
        <end position="21"/>
    </location>
</feature>
<dbReference type="GO" id="GO:0042597">
    <property type="term" value="C:periplasmic space"/>
    <property type="evidence" value="ECO:0007669"/>
    <property type="project" value="UniProtKB-SubCell"/>
</dbReference>
<keyword evidence="3" id="KW-0732">Signal</keyword>
<gene>
    <name evidence="4" type="ORF">NUH88_15740</name>
</gene>
<dbReference type="Gene3D" id="3.40.190.10">
    <property type="entry name" value="Periplasmic binding protein-like II"/>
    <property type="match status" value="2"/>
</dbReference>
<name>A0A9J7AN25_9PROT</name>
<evidence type="ECO:0000256" key="3">
    <source>
        <dbReference type="SAM" id="SignalP"/>
    </source>
</evidence>
<dbReference type="Pfam" id="PF13416">
    <property type="entry name" value="SBP_bac_8"/>
    <property type="match status" value="1"/>
</dbReference>
<proteinExistence type="inferred from homology"/>
<evidence type="ECO:0000256" key="1">
    <source>
        <dbReference type="ARBA" id="ARBA00004418"/>
    </source>
</evidence>
<dbReference type="CDD" id="cd14748">
    <property type="entry name" value="PBP2_UgpB"/>
    <property type="match status" value="1"/>
</dbReference>
<dbReference type="InterPro" id="IPR050490">
    <property type="entry name" value="Bact_solute-bd_prot1"/>
</dbReference>
<feature type="chain" id="PRO_5039948959" evidence="3">
    <location>
        <begin position="22"/>
        <end position="429"/>
    </location>
</feature>